<dbReference type="AlphaFoldDB" id="A0A074XR73"/>
<reference evidence="2 3" key="1">
    <citation type="journal article" date="2014" name="BMC Genomics">
        <title>Genome sequencing of four Aureobasidium pullulans varieties: biotechnological potential, stress tolerance, and description of new species.</title>
        <authorList>
            <person name="Gostin Ar C."/>
            <person name="Ohm R.A."/>
            <person name="Kogej T."/>
            <person name="Sonjak S."/>
            <person name="Turk M."/>
            <person name="Zajc J."/>
            <person name="Zalar P."/>
            <person name="Grube M."/>
            <person name="Sun H."/>
            <person name="Han J."/>
            <person name="Sharma A."/>
            <person name="Chiniquy J."/>
            <person name="Ngan C.Y."/>
            <person name="Lipzen A."/>
            <person name="Barry K."/>
            <person name="Grigoriev I.V."/>
            <person name="Gunde-Cimerman N."/>
        </authorList>
    </citation>
    <scope>NUCLEOTIDE SEQUENCE [LARGE SCALE GENOMIC DNA]</scope>
    <source>
        <strain evidence="2 3">EXF-150</strain>
    </source>
</reference>
<dbReference type="HOGENOM" id="CLU_3086839_0_0_1"/>
<keyword evidence="1" id="KW-0812">Transmembrane</keyword>
<dbReference type="RefSeq" id="XP_029764187.1">
    <property type="nucleotide sequence ID" value="XM_029904906.1"/>
</dbReference>
<dbReference type="GeneID" id="40747212"/>
<keyword evidence="1" id="KW-1133">Transmembrane helix</keyword>
<name>A0A074XR73_AURPU</name>
<keyword evidence="1" id="KW-0472">Membrane</keyword>
<accession>A0A074XR73</accession>
<keyword evidence="3" id="KW-1185">Reference proteome</keyword>
<dbReference type="EMBL" id="KL584976">
    <property type="protein sequence ID" value="KEQ88000.1"/>
    <property type="molecule type" value="Genomic_DNA"/>
</dbReference>
<proteinExistence type="predicted"/>
<organism evidence="2 3">
    <name type="scientific">Aureobasidium pullulans EXF-150</name>
    <dbReference type="NCBI Taxonomy" id="1043002"/>
    <lineage>
        <taxon>Eukaryota</taxon>
        <taxon>Fungi</taxon>
        <taxon>Dikarya</taxon>
        <taxon>Ascomycota</taxon>
        <taxon>Pezizomycotina</taxon>
        <taxon>Dothideomycetes</taxon>
        <taxon>Dothideomycetidae</taxon>
        <taxon>Dothideales</taxon>
        <taxon>Saccotheciaceae</taxon>
        <taxon>Aureobasidium</taxon>
    </lineage>
</organism>
<evidence type="ECO:0000313" key="3">
    <source>
        <dbReference type="Proteomes" id="UP000030706"/>
    </source>
</evidence>
<protein>
    <submittedName>
        <fullName evidence="2">Uncharacterized protein</fullName>
    </submittedName>
</protein>
<gene>
    <name evidence="2" type="ORF">M438DRAFT_343114</name>
</gene>
<dbReference type="Proteomes" id="UP000030706">
    <property type="component" value="Unassembled WGS sequence"/>
</dbReference>
<feature type="transmembrane region" description="Helical" evidence="1">
    <location>
        <begin position="21"/>
        <end position="46"/>
    </location>
</feature>
<evidence type="ECO:0000256" key="1">
    <source>
        <dbReference type="SAM" id="Phobius"/>
    </source>
</evidence>
<sequence>MTRQKSFILGIRNVKKLGTRFSDAALLLEGSPALVFFTAVVARSFYVALRER</sequence>
<evidence type="ECO:0000313" key="2">
    <source>
        <dbReference type="EMBL" id="KEQ88000.1"/>
    </source>
</evidence>